<dbReference type="EMBL" id="JABBNI010000058">
    <property type="protein sequence ID" value="NMM64961.1"/>
    <property type="molecule type" value="Genomic_DNA"/>
</dbReference>
<dbReference type="RefSeq" id="WP_169299546.1">
    <property type="nucleotide sequence ID" value="NZ_JABBNI010000058.1"/>
</dbReference>
<evidence type="ECO:0000259" key="3">
    <source>
        <dbReference type="Pfam" id="PF03358"/>
    </source>
</evidence>
<comment type="caution">
    <text evidence="4">The sequence shown here is derived from an EMBL/GenBank/DDBJ whole genome shotgun (WGS) entry which is preliminary data.</text>
</comment>
<proteinExistence type="predicted"/>
<dbReference type="PANTHER" id="PTHR43278:SF4">
    <property type="entry name" value="NAD(P)H-DEPENDENT FMN-CONTAINING OXIDOREDUCTASE YWQN-RELATED"/>
    <property type="match status" value="1"/>
</dbReference>
<dbReference type="AlphaFoldDB" id="A0A7Y0EK52"/>
<sequence>MKVLLLNGSSRTNGCTYTALAEITKVLEEEQIECEIVHIGNQPIRDCIGCNKCGDLHNACVFNDDSINELLKKAENADGFIFGTPVYYAHPSGRLLSVLDRLFYAGSGVFRHKPAAAIASARRAGTTASIDVLNKYFTIAEMPVVSSTYWNMVHGSTPEDVKKDLEGLQTMRNIGKNMAWLLKCIELGKKHGINIPETQKSDWTNFIR</sequence>
<keyword evidence="5" id="KW-1185">Reference proteome</keyword>
<dbReference type="GO" id="GO:0016491">
    <property type="term" value="F:oxidoreductase activity"/>
    <property type="evidence" value="ECO:0007669"/>
    <property type="project" value="InterPro"/>
</dbReference>
<feature type="domain" description="NADPH-dependent FMN reductase-like" evidence="3">
    <location>
        <begin position="1"/>
        <end position="154"/>
    </location>
</feature>
<dbReference type="Gene3D" id="3.40.50.360">
    <property type="match status" value="1"/>
</dbReference>
<dbReference type="SUPFAM" id="SSF52218">
    <property type="entry name" value="Flavoproteins"/>
    <property type="match status" value="1"/>
</dbReference>
<dbReference type="Pfam" id="PF03358">
    <property type="entry name" value="FMN_red"/>
    <property type="match status" value="1"/>
</dbReference>
<dbReference type="Proteomes" id="UP000537131">
    <property type="component" value="Unassembled WGS sequence"/>
</dbReference>
<dbReference type="PANTHER" id="PTHR43278">
    <property type="entry name" value="NAD(P)H-DEPENDENT FMN-CONTAINING OXIDOREDUCTASE YWQN-RELATED"/>
    <property type="match status" value="1"/>
</dbReference>
<accession>A0A7Y0EK52</accession>
<name>A0A7Y0EK52_9CLOT</name>
<evidence type="ECO:0000313" key="4">
    <source>
        <dbReference type="EMBL" id="NMM64961.1"/>
    </source>
</evidence>
<evidence type="ECO:0000256" key="2">
    <source>
        <dbReference type="ARBA" id="ARBA00022643"/>
    </source>
</evidence>
<evidence type="ECO:0000313" key="5">
    <source>
        <dbReference type="Proteomes" id="UP000537131"/>
    </source>
</evidence>
<gene>
    <name evidence="4" type="ORF">HBE96_20430</name>
</gene>
<dbReference type="InterPro" id="IPR005025">
    <property type="entry name" value="FMN_Rdtase-like_dom"/>
</dbReference>
<organism evidence="4 5">
    <name type="scientific">Clostridium muellerianum</name>
    <dbReference type="NCBI Taxonomy" id="2716538"/>
    <lineage>
        <taxon>Bacteria</taxon>
        <taxon>Bacillati</taxon>
        <taxon>Bacillota</taxon>
        <taxon>Clostridia</taxon>
        <taxon>Eubacteriales</taxon>
        <taxon>Clostridiaceae</taxon>
        <taxon>Clostridium</taxon>
    </lineage>
</organism>
<keyword evidence="2" id="KW-0288">FMN</keyword>
<keyword evidence="1" id="KW-0285">Flavoprotein</keyword>
<dbReference type="InterPro" id="IPR051796">
    <property type="entry name" value="ISF_SsuE-like"/>
</dbReference>
<dbReference type="InterPro" id="IPR029039">
    <property type="entry name" value="Flavoprotein-like_sf"/>
</dbReference>
<protein>
    <submittedName>
        <fullName evidence="4">Flavodoxin family protein</fullName>
    </submittedName>
</protein>
<reference evidence="4 5" key="1">
    <citation type="submission" date="2020-06" db="EMBL/GenBank/DDBJ databases">
        <title>Complete Genome Sequence of Clostridium muelleri sp. nov. P21T, an Acid-Alcohol Producing Acetogen Isolated from Old Hay.</title>
        <authorList>
            <person name="Duncan K.E."/>
            <person name="Tanner R.S."/>
        </authorList>
    </citation>
    <scope>NUCLEOTIDE SEQUENCE [LARGE SCALE GENOMIC DNA]</scope>
    <source>
        <strain evidence="4 5">P21</strain>
    </source>
</reference>
<evidence type="ECO:0000256" key="1">
    <source>
        <dbReference type="ARBA" id="ARBA00022630"/>
    </source>
</evidence>